<dbReference type="InterPro" id="IPR036390">
    <property type="entry name" value="WH_DNA-bd_sf"/>
</dbReference>
<dbReference type="InterPro" id="IPR039422">
    <property type="entry name" value="MarR/SlyA-like"/>
</dbReference>
<dbReference type="GO" id="GO:0006950">
    <property type="term" value="P:response to stress"/>
    <property type="evidence" value="ECO:0007669"/>
    <property type="project" value="TreeGrafter"/>
</dbReference>
<evidence type="ECO:0000259" key="1">
    <source>
        <dbReference type="PROSITE" id="PS50995"/>
    </source>
</evidence>
<name>A0AB35ME15_9MICO</name>
<comment type="caution">
    <text evidence="2">The sequence shown here is derived from an EMBL/GenBank/DDBJ whole genome shotgun (WGS) entry which is preliminary data.</text>
</comment>
<dbReference type="Gene3D" id="1.10.10.10">
    <property type="entry name" value="Winged helix-like DNA-binding domain superfamily/Winged helix DNA-binding domain"/>
    <property type="match status" value="1"/>
</dbReference>
<protein>
    <submittedName>
        <fullName evidence="2">MarR family winged helix-turn-helix transcriptional regulator</fullName>
    </submittedName>
</protein>
<feature type="domain" description="HTH marR-type" evidence="1">
    <location>
        <begin position="10"/>
        <end position="146"/>
    </location>
</feature>
<dbReference type="AlphaFoldDB" id="A0AB35ME15"/>
<dbReference type="Proteomes" id="UP001172756">
    <property type="component" value="Unassembled WGS sequence"/>
</dbReference>
<dbReference type="SUPFAM" id="SSF46785">
    <property type="entry name" value="Winged helix' DNA-binding domain"/>
    <property type="match status" value="1"/>
</dbReference>
<dbReference type="PANTHER" id="PTHR33164:SF99">
    <property type="entry name" value="MARR FAMILY REGULATORY PROTEIN"/>
    <property type="match status" value="1"/>
</dbReference>
<dbReference type="GO" id="GO:0003700">
    <property type="term" value="F:DNA-binding transcription factor activity"/>
    <property type="evidence" value="ECO:0007669"/>
    <property type="project" value="InterPro"/>
</dbReference>
<dbReference type="RefSeq" id="WP_301152105.1">
    <property type="nucleotide sequence ID" value="NZ_JAUHPZ010000001.1"/>
</dbReference>
<dbReference type="SMART" id="SM00347">
    <property type="entry name" value="HTH_MARR"/>
    <property type="match status" value="1"/>
</dbReference>
<reference evidence="2 3" key="1">
    <citation type="submission" date="2023-06" db="EMBL/GenBank/DDBJ databases">
        <title>SYSU T0a273.</title>
        <authorList>
            <person name="Gao L."/>
            <person name="Fang B.-Z."/>
            <person name="Li W.-J."/>
        </authorList>
    </citation>
    <scope>NUCLEOTIDE SEQUENCE [LARGE SCALE GENOMIC DNA]</scope>
    <source>
        <strain evidence="2 3">SYSU T0a273</strain>
    </source>
</reference>
<dbReference type="PROSITE" id="PS50995">
    <property type="entry name" value="HTH_MARR_2"/>
    <property type="match status" value="1"/>
</dbReference>
<gene>
    <name evidence="2" type="ORF">QQ002_00380</name>
</gene>
<dbReference type="EMBL" id="JAUHQB010000001">
    <property type="protein sequence ID" value="MDN4481994.1"/>
    <property type="molecule type" value="Genomic_DNA"/>
</dbReference>
<organism evidence="2 3">
    <name type="scientific">Demequina lignilytica</name>
    <dbReference type="NCBI Taxonomy" id="3051663"/>
    <lineage>
        <taxon>Bacteria</taxon>
        <taxon>Bacillati</taxon>
        <taxon>Actinomycetota</taxon>
        <taxon>Actinomycetes</taxon>
        <taxon>Micrococcales</taxon>
        <taxon>Demequinaceae</taxon>
        <taxon>Demequina</taxon>
    </lineage>
</organism>
<accession>A0AB35ME15</accession>
<dbReference type="PANTHER" id="PTHR33164">
    <property type="entry name" value="TRANSCRIPTIONAL REGULATOR, MARR FAMILY"/>
    <property type="match status" value="1"/>
</dbReference>
<dbReference type="InterPro" id="IPR000835">
    <property type="entry name" value="HTH_MarR-typ"/>
</dbReference>
<dbReference type="Pfam" id="PF12802">
    <property type="entry name" value="MarR_2"/>
    <property type="match status" value="1"/>
</dbReference>
<evidence type="ECO:0000313" key="2">
    <source>
        <dbReference type="EMBL" id="MDN4481994.1"/>
    </source>
</evidence>
<sequence>MTTPAADERETALWRALTLMGRRLQGILEQRLQASVGISVPDFEILSALARSEDGRMRAGELGEMLGWEKSRTSHHVSRMEARDLVSRVTCHEDLRGTWVEIRSQGRLKEAAAQRVHADAVRAALTDILEPDETDALARTAMRVLDGNPLSTCRVEIDRLAVSLGVAEPSAR</sequence>
<proteinExistence type="predicted"/>
<dbReference type="InterPro" id="IPR036388">
    <property type="entry name" value="WH-like_DNA-bd_sf"/>
</dbReference>
<evidence type="ECO:0000313" key="3">
    <source>
        <dbReference type="Proteomes" id="UP001172756"/>
    </source>
</evidence>